<evidence type="ECO:0000256" key="2">
    <source>
        <dbReference type="ARBA" id="ARBA00022741"/>
    </source>
</evidence>
<evidence type="ECO:0000256" key="5">
    <source>
        <dbReference type="PROSITE-ProRule" id="PRU10141"/>
    </source>
</evidence>
<evidence type="ECO:0000259" key="7">
    <source>
        <dbReference type="PROSITE" id="PS50011"/>
    </source>
</evidence>
<evidence type="ECO:0000256" key="3">
    <source>
        <dbReference type="ARBA" id="ARBA00022777"/>
    </source>
</evidence>
<dbReference type="PROSITE" id="PS00107">
    <property type="entry name" value="PROTEIN_KINASE_ATP"/>
    <property type="match status" value="1"/>
</dbReference>
<dbReference type="InterPro" id="IPR002477">
    <property type="entry name" value="Peptidoglycan-bd-like"/>
</dbReference>
<dbReference type="PROSITE" id="PS00108">
    <property type="entry name" value="PROTEIN_KINASE_ST"/>
    <property type="match status" value="1"/>
</dbReference>
<evidence type="ECO:0000313" key="8">
    <source>
        <dbReference type="EMBL" id="WTT16389.1"/>
    </source>
</evidence>
<dbReference type="CDD" id="cd00161">
    <property type="entry name" value="beta-trefoil_Ricin-like"/>
    <property type="match status" value="1"/>
</dbReference>
<dbReference type="InterPro" id="IPR000772">
    <property type="entry name" value="Ricin_B_lectin"/>
</dbReference>
<keyword evidence="2 5" id="KW-0547">Nucleotide-binding</keyword>
<evidence type="ECO:0000256" key="4">
    <source>
        <dbReference type="ARBA" id="ARBA00022840"/>
    </source>
</evidence>
<dbReference type="Pfam" id="PF01471">
    <property type="entry name" value="PG_binding_1"/>
    <property type="match status" value="1"/>
</dbReference>
<reference evidence="8" key="1">
    <citation type="submission" date="2022-10" db="EMBL/GenBank/DDBJ databases">
        <title>The complete genomes of actinobacterial strains from the NBC collection.</title>
        <authorList>
            <person name="Joergensen T.S."/>
            <person name="Alvarez Arevalo M."/>
            <person name="Sterndorff E.B."/>
            <person name="Faurdal D."/>
            <person name="Vuksanovic O."/>
            <person name="Mourched A.-S."/>
            <person name="Charusanti P."/>
            <person name="Shaw S."/>
            <person name="Blin K."/>
            <person name="Weber T."/>
        </authorList>
    </citation>
    <scope>NUCLEOTIDE SEQUENCE</scope>
    <source>
        <strain evidence="8">NBC_00093</strain>
    </source>
</reference>
<dbReference type="CDD" id="cd14014">
    <property type="entry name" value="STKc_PknB_like"/>
    <property type="match status" value="1"/>
</dbReference>
<dbReference type="PANTHER" id="PTHR43289:SF34">
    <property type="entry name" value="SERINE_THREONINE-PROTEIN KINASE YBDM-RELATED"/>
    <property type="match status" value="1"/>
</dbReference>
<dbReference type="InterPro" id="IPR036366">
    <property type="entry name" value="PGBDSf"/>
</dbReference>
<evidence type="ECO:0000256" key="1">
    <source>
        <dbReference type="ARBA" id="ARBA00022679"/>
    </source>
</evidence>
<dbReference type="InterPro" id="IPR035992">
    <property type="entry name" value="Ricin_B-like_lectins"/>
</dbReference>
<name>A0AAU1ZZ57_9ACTN</name>
<dbReference type="GO" id="GO:0004674">
    <property type="term" value="F:protein serine/threonine kinase activity"/>
    <property type="evidence" value="ECO:0007669"/>
    <property type="project" value="TreeGrafter"/>
</dbReference>
<dbReference type="InterPro" id="IPR011009">
    <property type="entry name" value="Kinase-like_dom_sf"/>
</dbReference>
<accession>A0AAU1ZZ57</accession>
<feature type="compositionally biased region" description="Polar residues" evidence="6">
    <location>
        <begin position="429"/>
        <end position="440"/>
    </location>
</feature>
<feature type="region of interest" description="Disordered" evidence="6">
    <location>
        <begin position="374"/>
        <end position="440"/>
    </location>
</feature>
<dbReference type="GO" id="GO:0005524">
    <property type="term" value="F:ATP binding"/>
    <property type="evidence" value="ECO:0007669"/>
    <property type="project" value="UniProtKB-UniRule"/>
</dbReference>
<dbReference type="InterPro" id="IPR017441">
    <property type="entry name" value="Protein_kinase_ATP_BS"/>
</dbReference>
<organism evidence="8">
    <name type="scientific">Streptomyces sp. NBC_00093</name>
    <dbReference type="NCBI Taxonomy" id="2975649"/>
    <lineage>
        <taxon>Bacteria</taxon>
        <taxon>Bacillati</taxon>
        <taxon>Actinomycetota</taxon>
        <taxon>Actinomycetes</taxon>
        <taxon>Kitasatosporales</taxon>
        <taxon>Streptomycetaceae</taxon>
        <taxon>Streptomyces</taxon>
    </lineage>
</organism>
<sequence>MPPQHRSRTVAMAYAAAGMEPPPVVPLRRNDPRQAGPYQLESLLGSGGMGRVYLGRDTSGGTGLAAVKVIRPEYAEDPQFRKRFEREVGALDRIQGAHIVRLLGSGCDEDLVWVATEYIPGPTLAEVVAERGPIGSEAAWRLLADVGRAIEAIWQAGLVHRDLKPSNVILGADGARVIDFGVVQAPDGTAITVTGQNVGTPAYMSPEQARGREVTAASDVFSLASTLTYAVTGQAPFGEGTGVDVLFGVAFEPPRDEVLDLVGTVDAELAAFIRTCLDKDPERRPLPETVFRTAIGHQLSPSSPAPAPAAPPQVKRPRPLPQAAPAPAPAATPVPAPPGERGKPRNRKMPLVAVAAAAALVAGGITAALLSQGADPTSAATGTGTETGTSAAPDLLPAPTTTKNPATAATTPSDATTPTPSTTKDRATQTEPTQVPAQNPATLDIRSAACAAELVTGATGDCVEALQLLLGGHGLYVAVDGRFGQETLAAVKAFQTEARTSVDGRVGPQTKELLYGTAPGPARTGALTVTENNGALVARCLDARNGTVGVWTCQGTSTQKWALYRVPGQDSRYLVVNQGNHRCLDADAGTSGANGQQIGARTCDGLDAQYWRLGDAGENDGQTFVSIPNGYCLDAEAATSGQEGRAVQGWSCAANGNQAWSWS</sequence>
<feature type="domain" description="Protein kinase" evidence="7">
    <location>
        <begin position="38"/>
        <end position="300"/>
    </location>
</feature>
<proteinExistence type="predicted"/>
<dbReference type="PANTHER" id="PTHR43289">
    <property type="entry name" value="MITOGEN-ACTIVATED PROTEIN KINASE KINASE KINASE 20-RELATED"/>
    <property type="match status" value="1"/>
</dbReference>
<dbReference type="SUPFAM" id="SSF50370">
    <property type="entry name" value="Ricin B-like lectins"/>
    <property type="match status" value="1"/>
</dbReference>
<dbReference type="Gene3D" id="1.10.510.10">
    <property type="entry name" value="Transferase(Phosphotransferase) domain 1"/>
    <property type="match status" value="1"/>
</dbReference>
<dbReference type="EMBL" id="CP108222">
    <property type="protein sequence ID" value="WTT16389.1"/>
    <property type="molecule type" value="Genomic_DNA"/>
</dbReference>
<dbReference type="Gene3D" id="1.10.101.10">
    <property type="entry name" value="PGBD-like superfamily/PGBD"/>
    <property type="match status" value="1"/>
</dbReference>
<dbReference type="SMART" id="SM00458">
    <property type="entry name" value="RICIN"/>
    <property type="match status" value="1"/>
</dbReference>
<dbReference type="SUPFAM" id="SSF56112">
    <property type="entry name" value="Protein kinase-like (PK-like)"/>
    <property type="match status" value="1"/>
</dbReference>
<keyword evidence="4 5" id="KW-0067">ATP-binding</keyword>
<feature type="compositionally biased region" description="Low complexity" evidence="6">
    <location>
        <begin position="377"/>
        <end position="422"/>
    </location>
</feature>
<dbReference type="SMART" id="SM00220">
    <property type="entry name" value="S_TKc"/>
    <property type="match status" value="1"/>
</dbReference>
<dbReference type="PROSITE" id="PS50231">
    <property type="entry name" value="RICIN_B_LECTIN"/>
    <property type="match status" value="1"/>
</dbReference>
<keyword evidence="1" id="KW-0808">Transferase</keyword>
<dbReference type="SUPFAM" id="SSF47090">
    <property type="entry name" value="PGBD-like"/>
    <property type="match status" value="1"/>
</dbReference>
<dbReference type="InterPro" id="IPR008271">
    <property type="entry name" value="Ser/Thr_kinase_AS"/>
</dbReference>
<dbReference type="InterPro" id="IPR000719">
    <property type="entry name" value="Prot_kinase_dom"/>
</dbReference>
<dbReference type="InterPro" id="IPR036365">
    <property type="entry name" value="PGBD-like_sf"/>
</dbReference>
<dbReference type="AlphaFoldDB" id="A0AAU1ZZ57"/>
<dbReference type="PROSITE" id="PS50011">
    <property type="entry name" value="PROTEIN_KINASE_DOM"/>
    <property type="match status" value="1"/>
</dbReference>
<dbReference type="Pfam" id="PF00069">
    <property type="entry name" value="Pkinase"/>
    <property type="match status" value="1"/>
</dbReference>
<gene>
    <name evidence="8" type="ORF">OHA22_13065</name>
</gene>
<evidence type="ECO:0000256" key="6">
    <source>
        <dbReference type="SAM" id="MobiDB-lite"/>
    </source>
</evidence>
<dbReference type="Pfam" id="PF00652">
    <property type="entry name" value="Ricin_B_lectin"/>
    <property type="match status" value="1"/>
</dbReference>
<protein>
    <submittedName>
        <fullName evidence="8">Protein kinase</fullName>
    </submittedName>
</protein>
<keyword evidence="3 8" id="KW-0418">Kinase</keyword>
<dbReference type="Gene3D" id="3.30.200.20">
    <property type="entry name" value="Phosphorylase Kinase, domain 1"/>
    <property type="match status" value="1"/>
</dbReference>
<feature type="region of interest" description="Disordered" evidence="6">
    <location>
        <begin position="298"/>
        <end position="346"/>
    </location>
</feature>
<feature type="compositionally biased region" description="Pro residues" evidence="6">
    <location>
        <begin position="319"/>
        <end position="338"/>
    </location>
</feature>
<feature type="binding site" evidence="5">
    <location>
        <position position="68"/>
    </location>
    <ligand>
        <name>ATP</name>
        <dbReference type="ChEBI" id="CHEBI:30616"/>
    </ligand>
</feature>
<dbReference type="Gene3D" id="2.80.10.50">
    <property type="match status" value="1"/>
</dbReference>